<dbReference type="NCBIfam" id="TIGR00528">
    <property type="entry name" value="gcvT"/>
    <property type="match status" value="1"/>
</dbReference>
<dbReference type="Proteomes" id="UP001500185">
    <property type="component" value="Unassembled WGS sequence"/>
</dbReference>
<keyword evidence="3 7" id="KW-0032">Aminotransferase</keyword>
<keyword evidence="11" id="KW-1185">Reference proteome</keyword>
<dbReference type="NCBIfam" id="NF001567">
    <property type="entry name" value="PRK00389.1"/>
    <property type="match status" value="1"/>
</dbReference>
<comment type="catalytic activity">
    <reaction evidence="6 7">
        <text>N(6)-[(R)-S(8)-aminomethyldihydrolipoyl]-L-lysyl-[protein] + (6S)-5,6,7,8-tetrahydrofolate = N(6)-[(R)-dihydrolipoyl]-L-lysyl-[protein] + (6R)-5,10-methylene-5,6,7,8-tetrahydrofolate + NH4(+)</text>
        <dbReference type="Rhea" id="RHEA:16945"/>
        <dbReference type="Rhea" id="RHEA-COMP:10475"/>
        <dbReference type="Rhea" id="RHEA-COMP:10492"/>
        <dbReference type="ChEBI" id="CHEBI:15636"/>
        <dbReference type="ChEBI" id="CHEBI:28938"/>
        <dbReference type="ChEBI" id="CHEBI:57453"/>
        <dbReference type="ChEBI" id="CHEBI:83100"/>
        <dbReference type="ChEBI" id="CHEBI:83143"/>
        <dbReference type="EC" id="2.1.2.10"/>
    </reaction>
</comment>
<evidence type="ECO:0000256" key="1">
    <source>
        <dbReference type="ARBA" id="ARBA00008609"/>
    </source>
</evidence>
<dbReference type="Pfam" id="PF08669">
    <property type="entry name" value="GCV_T_C"/>
    <property type="match status" value="1"/>
</dbReference>
<proteinExistence type="inferred from homology"/>
<dbReference type="Gene3D" id="3.30.1360.120">
    <property type="entry name" value="Probable tRNA modification gtpase trme, domain 1"/>
    <property type="match status" value="1"/>
</dbReference>
<dbReference type="Gene3D" id="3.30.70.1400">
    <property type="entry name" value="Aminomethyltransferase beta-barrel domains"/>
    <property type="match status" value="1"/>
</dbReference>
<evidence type="ECO:0000259" key="9">
    <source>
        <dbReference type="Pfam" id="PF08669"/>
    </source>
</evidence>
<organism evidence="10 11">
    <name type="scientific">Psychroflexus lacisalsi</name>
    <dbReference type="NCBI Taxonomy" id="503928"/>
    <lineage>
        <taxon>Bacteria</taxon>
        <taxon>Pseudomonadati</taxon>
        <taxon>Bacteroidota</taxon>
        <taxon>Flavobacteriia</taxon>
        <taxon>Flavobacteriales</taxon>
        <taxon>Flavobacteriaceae</taxon>
        <taxon>Psychroflexus</taxon>
    </lineage>
</organism>
<dbReference type="PIRSF" id="PIRSF006487">
    <property type="entry name" value="GcvT"/>
    <property type="match status" value="1"/>
</dbReference>
<dbReference type="EC" id="2.1.2.10" evidence="2 7"/>
<feature type="domain" description="Aminomethyltransferase C-terminal" evidence="9">
    <location>
        <begin position="296"/>
        <end position="375"/>
    </location>
</feature>
<evidence type="ECO:0000259" key="8">
    <source>
        <dbReference type="Pfam" id="PF01571"/>
    </source>
</evidence>
<evidence type="ECO:0000256" key="4">
    <source>
        <dbReference type="ARBA" id="ARBA00022679"/>
    </source>
</evidence>
<evidence type="ECO:0000256" key="6">
    <source>
        <dbReference type="ARBA" id="ARBA00047665"/>
    </source>
</evidence>
<dbReference type="Pfam" id="PF01571">
    <property type="entry name" value="GCV_T"/>
    <property type="match status" value="1"/>
</dbReference>
<dbReference type="SUPFAM" id="SSF103025">
    <property type="entry name" value="Folate-binding domain"/>
    <property type="match status" value="1"/>
</dbReference>
<dbReference type="InterPro" id="IPR029043">
    <property type="entry name" value="GcvT/YgfZ_C"/>
</dbReference>
<dbReference type="HAMAP" id="MF_00259">
    <property type="entry name" value="GcvT"/>
    <property type="match status" value="1"/>
</dbReference>
<dbReference type="InterPro" id="IPR006223">
    <property type="entry name" value="GcvT"/>
</dbReference>
<dbReference type="SUPFAM" id="SSF101790">
    <property type="entry name" value="Aminomethyltransferase beta-barrel domain"/>
    <property type="match status" value="1"/>
</dbReference>
<dbReference type="InterPro" id="IPR028896">
    <property type="entry name" value="GcvT/YgfZ/DmdA"/>
</dbReference>
<name>A0ABP3VFU6_9FLAO</name>
<comment type="similarity">
    <text evidence="1 7">Belongs to the GcvT family.</text>
</comment>
<dbReference type="InterPro" id="IPR022903">
    <property type="entry name" value="GcvT_bac"/>
</dbReference>
<dbReference type="InterPro" id="IPR006222">
    <property type="entry name" value="GCVT_N"/>
</dbReference>
<protein>
    <recommendedName>
        <fullName evidence="2 7">Aminomethyltransferase</fullName>
        <ecNumber evidence="2 7">2.1.2.10</ecNumber>
    </recommendedName>
    <alternativeName>
        <fullName evidence="5 7">Glycine cleavage system T protein</fullName>
    </alternativeName>
</protein>
<gene>
    <name evidence="7 10" type="primary">gcvT</name>
    <name evidence="10" type="ORF">GCM10009433_14630</name>
</gene>
<evidence type="ECO:0000256" key="7">
    <source>
        <dbReference type="HAMAP-Rule" id="MF_00259"/>
    </source>
</evidence>
<keyword evidence="4 7" id="KW-0808">Transferase</keyword>
<evidence type="ECO:0000256" key="5">
    <source>
        <dbReference type="ARBA" id="ARBA00031395"/>
    </source>
</evidence>
<dbReference type="InterPro" id="IPR013977">
    <property type="entry name" value="GcvT_C"/>
</dbReference>
<evidence type="ECO:0000313" key="10">
    <source>
        <dbReference type="EMBL" id="GAA0757938.1"/>
    </source>
</evidence>
<dbReference type="Gene3D" id="2.40.30.110">
    <property type="entry name" value="Aminomethyltransferase beta-barrel domains"/>
    <property type="match status" value="1"/>
</dbReference>
<dbReference type="InterPro" id="IPR027266">
    <property type="entry name" value="TrmE/GcvT-like"/>
</dbReference>
<dbReference type="PANTHER" id="PTHR43757:SF2">
    <property type="entry name" value="AMINOMETHYLTRANSFERASE, MITOCHONDRIAL"/>
    <property type="match status" value="1"/>
</dbReference>
<dbReference type="PANTHER" id="PTHR43757">
    <property type="entry name" value="AMINOMETHYLTRANSFERASE"/>
    <property type="match status" value="1"/>
</dbReference>
<dbReference type="Gene3D" id="4.10.1250.10">
    <property type="entry name" value="Aminomethyltransferase fragment"/>
    <property type="match status" value="1"/>
</dbReference>
<dbReference type="EMBL" id="BAAAGG010000005">
    <property type="protein sequence ID" value="GAA0757938.1"/>
    <property type="molecule type" value="Genomic_DNA"/>
</dbReference>
<reference evidence="11" key="1">
    <citation type="journal article" date="2019" name="Int. J. Syst. Evol. Microbiol.">
        <title>The Global Catalogue of Microorganisms (GCM) 10K type strain sequencing project: providing services to taxonomists for standard genome sequencing and annotation.</title>
        <authorList>
            <consortium name="The Broad Institute Genomics Platform"/>
            <consortium name="The Broad Institute Genome Sequencing Center for Infectious Disease"/>
            <person name="Wu L."/>
            <person name="Ma J."/>
        </authorList>
    </citation>
    <scope>NUCLEOTIDE SEQUENCE [LARGE SCALE GENOMIC DNA]</scope>
    <source>
        <strain evidence="11">JCM 16231</strain>
    </source>
</reference>
<accession>A0ABP3VFU6</accession>
<comment type="subunit">
    <text evidence="7">The glycine cleavage system is composed of four proteins: P, T, L and H.</text>
</comment>
<evidence type="ECO:0000256" key="3">
    <source>
        <dbReference type="ARBA" id="ARBA00022576"/>
    </source>
</evidence>
<comment type="function">
    <text evidence="7">The glycine cleavage system catalyzes the degradation of glycine.</text>
</comment>
<evidence type="ECO:0000256" key="2">
    <source>
        <dbReference type="ARBA" id="ARBA00012616"/>
    </source>
</evidence>
<comment type="caution">
    <text evidence="10">The sequence shown here is derived from an EMBL/GenBank/DDBJ whole genome shotgun (WGS) entry which is preliminary data.</text>
</comment>
<evidence type="ECO:0000313" key="11">
    <source>
        <dbReference type="Proteomes" id="UP001500185"/>
    </source>
</evidence>
<feature type="domain" description="GCVT N-terminal" evidence="8">
    <location>
        <begin position="23"/>
        <end position="278"/>
    </location>
</feature>
<sequence>MLNLYFNLKFANEKKHMKTTALNHIHHQLGAKMVPFAGYEMPVSYTGVNEEHETVRKHLGVFDVSHMGEFFVEGREALNLIQKVTTNDASKLVDGQAQYTCMPNTSGGIVDDLIIYKFNEEKFMMVVNASNIEKDWDWINSHNSFDAKLSDLSDEYSLLAIQGPKAVEAMQSISPHNLSDIKFYHFEVGEFGGAQEVIISATGYTGSGGFEIYFKNKDAEQIWASVLEAGKDYGIKPIGLAARDTLRLEMGMCLYGNDIDETTSPIEAKLGWITKFNKDFINAEALKKEKENGPSRKLVAFEVMDKGIPRHGYELVNSEGESIGHVTSGTMSPSLKKAIGMGYVTTEEAKFGNEIFIQIRKKQVKAVIVKPPFYKK</sequence>